<dbReference type="SUPFAM" id="SSF52317">
    <property type="entry name" value="Class I glutamine amidotransferase-like"/>
    <property type="match status" value="1"/>
</dbReference>
<evidence type="ECO:0000259" key="1">
    <source>
        <dbReference type="Pfam" id="PF09825"/>
    </source>
</evidence>
<dbReference type="STRING" id="596151.DesfrDRAFT_3773"/>
<proteinExistence type="predicted"/>
<dbReference type="Pfam" id="PF09825">
    <property type="entry name" value="BPL_N"/>
    <property type="match status" value="1"/>
</dbReference>
<evidence type="ECO:0000313" key="2">
    <source>
        <dbReference type="EMBL" id="EFL49517.1"/>
    </source>
</evidence>
<protein>
    <recommendedName>
        <fullName evidence="1">Biotin-protein ligase N-terminal domain-containing protein</fullName>
    </recommendedName>
</protein>
<dbReference type="Proteomes" id="UP000006250">
    <property type="component" value="Unassembled WGS sequence"/>
</dbReference>
<accession>E1K1M3</accession>
<sequence length="418" mass="44340">MAARFLVLWDHSHLWGLLLCRGLAALGAAARPVSCEEVAAGALWRESPTALFVPGGFARRKFAALGPAGTAAIRDYVAGGGVYCGFCGGAGLALSHPDGLALCSWTRRTFTERLDHLVSGHVRLRLDPDSRLTPPDFPPTMAAPVWWPAGFCPPEDGPDPDVAVVAAYAGAEADLLLADIALGGMSEALLGQCRERFGVTLTPAFLEGGACMLSGSFGKGRYVLSHAHLETPDSPQANAWLSHLLTVFTCGDAFGRVVPDWDPAALPARFDDAHLNAARKAMNAAIVAGRQARFLFPRNTWLLGWRPGMPGFSLSNLAAMLAGAAALPPTGAARDYWSEVGPDFAARMRDFATRLETFFPARRLEITLSLVDGPATADPDLVAERRELFGQGPGGGGLCAALTDTLDCLLLRLLQKEP</sequence>
<dbReference type="EMBL" id="AECZ01000041">
    <property type="protein sequence ID" value="EFL49517.1"/>
    <property type="molecule type" value="Genomic_DNA"/>
</dbReference>
<reference evidence="2 3" key="1">
    <citation type="submission" date="2010-08" db="EMBL/GenBank/DDBJ databases">
        <title>The draft genome of Desulfovibrio fructosovorans JJ.</title>
        <authorList>
            <consortium name="US DOE Joint Genome Institute (JGI-PGF)"/>
            <person name="Lucas S."/>
            <person name="Copeland A."/>
            <person name="Lapidus A."/>
            <person name="Cheng J.-F."/>
            <person name="Bruce D."/>
            <person name="Goodwin L."/>
            <person name="Pitluck S."/>
            <person name="Land M.L."/>
            <person name="Hauser L."/>
            <person name="Chang Y.-J."/>
            <person name="Jeffries C."/>
            <person name="Wall J.D."/>
            <person name="Stahl D.A."/>
            <person name="Arkin A.P."/>
            <person name="Dehal P."/>
            <person name="Stolyar S.M."/>
            <person name="Hazen T.C."/>
            <person name="Woyke T.J."/>
        </authorList>
    </citation>
    <scope>NUCLEOTIDE SEQUENCE [LARGE SCALE GENOMIC DNA]</scope>
    <source>
        <strain evidence="2 3">JJ</strain>
    </source>
</reference>
<gene>
    <name evidence="2" type="ORF">DesfrDRAFT_3773</name>
</gene>
<dbReference type="AlphaFoldDB" id="E1K1M3"/>
<keyword evidence="3" id="KW-1185">Reference proteome</keyword>
<dbReference type="eggNOG" id="COG4285">
    <property type="taxonomic scope" value="Bacteria"/>
</dbReference>
<feature type="domain" description="Biotin-protein ligase N-terminal" evidence="1">
    <location>
        <begin position="43"/>
        <end position="90"/>
    </location>
</feature>
<comment type="caution">
    <text evidence="2">The sequence shown here is derived from an EMBL/GenBank/DDBJ whole genome shotgun (WGS) entry which is preliminary data.</text>
</comment>
<evidence type="ECO:0000313" key="3">
    <source>
        <dbReference type="Proteomes" id="UP000006250"/>
    </source>
</evidence>
<dbReference type="OrthoDB" id="5464482at2"/>
<organism evidence="2 3">
    <name type="scientific">Solidesulfovibrio fructosivorans JJ]</name>
    <dbReference type="NCBI Taxonomy" id="596151"/>
    <lineage>
        <taxon>Bacteria</taxon>
        <taxon>Pseudomonadati</taxon>
        <taxon>Thermodesulfobacteriota</taxon>
        <taxon>Desulfovibrionia</taxon>
        <taxon>Desulfovibrionales</taxon>
        <taxon>Desulfovibrionaceae</taxon>
        <taxon>Solidesulfovibrio</taxon>
    </lineage>
</organism>
<dbReference type="InterPro" id="IPR029062">
    <property type="entry name" value="Class_I_gatase-like"/>
</dbReference>
<dbReference type="InterPro" id="IPR019197">
    <property type="entry name" value="Biotin-prot_ligase_N"/>
</dbReference>
<dbReference type="RefSeq" id="WP_005996531.1">
    <property type="nucleotide sequence ID" value="NZ_AECZ01000041.1"/>
</dbReference>
<name>E1K1M3_SOLFR</name>